<organism evidence="2">
    <name type="scientific">Leptospirillum ferrooxidans</name>
    <dbReference type="NCBI Taxonomy" id="180"/>
    <lineage>
        <taxon>Bacteria</taxon>
        <taxon>Pseudomonadati</taxon>
        <taxon>Nitrospirota</taxon>
        <taxon>Nitrospiria</taxon>
        <taxon>Nitrospirales</taxon>
        <taxon>Nitrospiraceae</taxon>
        <taxon>Leptospirillum</taxon>
    </lineage>
</organism>
<reference evidence="2" key="1">
    <citation type="journal article" date="2003" name="Proc. Natl. Acad. Sci. U.S.A.">
        <title>Gene function analysis in environmental isolates: the nif regulon of the strict iron oxidizing bacterium Leptospirillum ferrooxidans.</title>
        <authorList>
            <person name="Parro V."/>
            <person name="Moreno-Paz M."/>
        </authorList>
    </citation>
    <scope>NUCLEOTIDE SEQUENCE</scope>
</reference>
<dbReference type="InterPro" id="IPR000160">
    <property type="entry name" value="GGDEF_dom"/>
</dbReference>
<dbReference type="PANTHER" id="PTHR46663">
    <property type="entry name" value="DIGUANYLATE CYCLASE DGCT-RELATED"/>
    <property type="match status" value="1"/>
</dbReference>
<name>Q7X1A7_9BACT</name>
<dbReference type="SMART" id="SM00267">
    <property type="entry name" value="GGDEF"/>
    <property type="match status" value="1"/>
</dbReference>
<sequence>HAPEFLSRIELSRKDPMTGLINRMAFGSIFSEVLSRTRQKGSLTAIVYVDIDGFKQINDNYGHEAGDQVLKVLGERLRHVLRTGDTAVRLGGDEFLLLLEGLSGLSEMDPFIERVSRTIEMPIFWKEVEFVVQASFGVTIFPKDSGDVDSLLHHADQAMYTHKRSDRKIRGAYVLYNPADESSR</sequence>
<dbReference type="Gene3D" id="3.30.70.270">
    <property type="match status" value="1"/>
</dbReference>
<feature type="domain" description="GGDEF" evidence="1">
    <location>
        <begin position="42"/>
        <end position="178"/>
    </location>
</feature>
<proteinExistence type="predicted"/>
<dbReference type="InterPro" id="IPR052163">
    <property type="entry name" value="DGC-Regulatory_Protein"/>
</dbReference>
<protein>
    <submittedName>
        <fullName evidence="2">Lfe189p1</fullName>
    </submittedName>
</protein>
<dbReference type="AlphaFoldDB" id="Q7X1A7"/>
<evidence type="ECO:0000313" key="2">
    <source>
        <dbReference type="EMBL" id="AAO38394.1"/>
    </source>
</evidence>
<dbReference type="PANTHER" id="PTHR46663:SF2">
    <property type="entry name" value="GGDEF DOMAIN-CONTAINING PROTEIN"/>
    <property type="match status" value="1"/>
</dbReference>
<dbReference type="InterPro" id="IPR043128">
    <property type="entry name" value="Rev_trsase/Diguanyl_cyclase"/>
</dbReference>
<evidence type="ECO:0000259" key="1">
    <source>
        <dbReference type="PROSITE" id="PS50887"/>
    </source>
</evidence>
<dbReference type="NCBIfam" id="TIGR00254">
    <property type="entry name" value="GGDEF"/>
    <property type="match status" value="1"/>
</dbReference>
<feature type="non-terminal residue" evidence="2">
    <location>
        <position position="1"/>
    </location>
</feature>
<dbReference type="InterPro" id="IPR029787">
    <property type="entry name" value="Nucleotide_cyclase"/>
</dbReference>
<dbReference type="SUPFAM" id="SSF55073">
    <property type="entry name" value="Nucleotide cyclase"/>
    <property type="match status" value="1"/>
</dbReference>
<dbReference type="EMBL" id="AY204432">
    <property type="protein sequence ID" value="AAO38394.1"/>
    <property type="molecule type" value="Genomic_DNA"/>
</dbReference>
<dbReference type="Pfam" id="PF00990">
    <property type="entry name" value="GGDEF"/>
    <property type="match status" value="1"/>
</dbReference>
<dbReference type="CDD" id="cd01949">
    <property type="entry name" value="GGDEF"/>
    <property type="match status" value="1"/>
</dbReference>
<accession>Q7X1A7</accession>
<dbReference type="PROSITE" id="PS50887">
    <property type="entry name" value="GGDEF"/>
    <property type="match status" value="1"/>
</dbReference>